<accession>A0A1Y2D9R5</accession>
<protein>
    <recommendedName>
        <fullName evidence="3">RNI-like protein</fullName>
    </recommendedName>
</protein>
<gene>
    <name evidence="1" type="ORF">LY90DRAFT_701896</name>
</gene>
<dbReference type="OrthoDB" id="10429270at2759"/>
<evidence type="ECO:0000313" key="1">
    <source>
        <dbReference type="EMBL" id="ORY55998.1"/>
    </source>
</evidence>
<keyword evidence="2" id="KW-1185">Reference proteome</keyword>
<name>A0A1Y2D9R5_9FUNG</name>
<reference evidence="1 2" key="1">
    <citation type="submission" date="2016-08" db="EMBL/GenBank/DDBJ databases">
        <title>A Parts List for Fungal Cellulosomes Revealed by Comparative Genomics.</title>
        <authorList>
            <consortium name="DOE Joint Genome Institute"/>
            <person name="Haitjema C.H."/>
            <person name="Gilmore S.P."/>
            <person name="Henske J.K."/>
            <person name="Solomon K.V."/>
            <person name="De Groot R."/>
            <person name="Kuo A."/>
            <person name="Mondo S.J."/>
            <person name="Salamov A.A."/>
            <person name="Labutti K."/>
            <person name="Zhao Z."/>
            <person name="Chiniquy J."/>
            <person name="Barry K."/>
            <person name="Brewer H.M."/>
            <person name="Purvine S.O."/>
            <person name="Wright A.T."/>
            <person name="Boxma B."/>
            <person name="Van Alen T."/>
            <person name="Hackstein J.H."/>
            <person name="Baker S.E."/>
            <person name="Grigoriev I.V."/>
            <person name="O'Malley M.A."/>
        </authorList>
    </citation>
    <scope>NUCLEOTIDE SEQUENCE [LARGE SCALE GENOMIC DNA]</scope>
    <source>
        <strain evidence="1 2">G1</strain>
    </source>
</reference>
<organism evidence="1 2">
    <name type="scientific">Neocallimastix californiae</name>
    <dbReference type="NCBI Taxonomy" id="1754190"/>
    <lineage>
        <taxon>Eukaryota</taxon>
        <taxon>Fungi</taxon>
        <taxon>Fungi incertae sedis</taxon>
        <taxon>Chytridiomycota</taxon>
        <taxon>Chytridiomycota incertae sedis</taxon>
        <taxon>Neocallimastigomycetes</taxon>
        <taxon>Neocallimastigales</taxon>
        <taxon>Neocallimastigaceae</taxon>
        <taxon>Neocallimastix</taxon>
    </lineage>
</organism>
<dbReference type="Proteomes" id="UP000193920">
    <property type="component" value="Unassembled WGS sequence"/>
</dbReference>
<sequence length="170" mass="19654">MSTYPSQPYTEVNDLKNPLNNDNLKGSLNKKMEIEICNMKDFQKLTLDDTKELKSVTFRNMEVNGEFVDKFWELFSSGMKVLSFEDCWTVDNYSFSDLFDGDYSVRRLVIKSNDLTIDDVDSIFSLVYPYLIRQFVFSSNQLNADIVKNSLMKKLGSCSPELEILDTNSK</sequence>
<comment type="caution">
    <text evidence="1">The sequence shown here is derived from an EMBL/GenBank/DDBJ whole genome shotgun (WGS) entry which is preliminary data.</text>
</comment>
<evidence type="ECO:0008006" key="3">
    <source>
        <dbReference type="Google" id="ProtNLM"/>
    </source>
</evidence>
<proteinExistence type="predicted"/>
<dbReference type="EMBL" id="MCOG01000075">
    <property type="protein sequence ID" value="ORY55998.1"/>
    <property type="molecule type" value="Genomic_DNA"/>
</dbReference>
<dbReference type="AlphaFoldDB" id="A0A1Y2D9R5"/>
<evidence type="ECO:0000313" key="2">
    <source>
        <dbReference type="Proteomes" id="UP000193920"/>
    </source>
</evidence>